<dbReference type="EMBL" id="JBJKFK010000751">
    <property type="protein sequence ID" value="KAL3315443.1"/>
    <property type="molecule type" value="Genomic_DNA"/>
</dbReference>
<evidence type="ECO:0000313" key="5">
    <source>
        <dbReference type="Proteomes" id="UP001626550"/>
    </source>
</evidence>
<keyword evidence="5" id="KW-1185">Reference proteome</keyword>
<dbReference type="SUPFAM" id="SSF48452">
    <property type="entry name" value="TPR-like"/>
    <property type="match status" value="1"/>
</dbReference>
<dbReference type="InterPro" id="IPR019734">
    <property type="entry name" value="TPR_rpt"/>
</dbReference>
<dbReference type="PANTHER" id="PTHR46512:SF1">
    <property type="entry name" value="PEPTIDYLPROLYL ISOMERASE"/>
    <property type="match status" value="1"/>
</dbReference>
<dbReference type="InterPro" id="IPR011990">
    <property type="entry name" value="TPR-like_helical_dom_sf"/>
</dbReference>
<keyword evidence="1" id="KW-0802">TPR repeat</keyword>
<dbReference type="AlphaFoldDB" id="A0ABD2Q7A0"/>
<gene>
    <name evidence="4" type="primary">FKBP8</name>
    <name evidence="4" type="ORF">Ciccas_005925</name>
</gene>
<dbReference type="InterPro" id="IPR050754">
    <property type="entry name" value="FKBP4/5/8-like"/>
</dbReference>
<evidence type="ECO:0000256" key="2">
    <source>
        <dbReference type="SAM" id="Coils"/>
    </source>
</evidence>
<comment type="caution">
    <text evidence="4">The sequence shown here is derived from an EMBL/GenBank/DDBJ whole genome shotgun (WGS) entry which is preliminary data.</text>
</comment>
<organism evidence="4 5">
    <name type="scientific">Cichlidogyrus casuarinus</name>
    <dbReference type="NCBI Taxonomy" id="1844966"/>
    <lineage>
        <taxon>Eukaryota</taxon>
        <taxon>Metazoa</taxon>
        <taxon>Spiralia</taxon>
        <taxon>Lophotrochozoa</taxon>
        <taxon>Platyhelminthes</taxon>
        <taxon>Monogenea</taxon>
        <taxon>Monopisthocotylea</taxon>
        <taxon>Dactylogyridea</taxon>
        <taxon>Ancyrocephalidae</taxon>
        <taxon>Cichlidogyrus</taxon>
    </lineage>
</organism>
<dbReference type="Gene3D" id="1.25.40.10">
    <property type="entry name" value="Tetratricopeptide repeat domain"/>
    <property type="match status" value="1"/>
</dbReference>
<keyword evidence="4" id="KW-0413">Isomerase</keyword>
<dbReference type="Pfam" id="PF14559">
    <property type="entry name" value="TPR_19"/>
    <property type="match status" value="1"/>
</dbReference>
<keyword evidence="3" id="KW-0472">Membrane</keyword>
<evidence type="ECO:0000256" key="1">
    <source>
        <dbReference type="PROSITE-ProRule" id="PRU00339"/>
    </source>
</evidence>
<protein>
    <submittedName>
        <fullName evidence="4">Peptidyl-prolyl cis-trans isomerase fkbp8</fullName>
    </submittedName>
</protein>
<feature type="transmembrane region" description="Helical" evidence="3">
    <location>
        <begin position="166"/>
        <end position="186"/>
    </location>
</feature>
<keyword evidence="2" id="KW-0175">Coiled coil</keyword>
<dbReference type="SMART" id="SM00028">
    <property type="entry name" value="TPR"/>
    <property type="match status" value="3"/>
</dbReference>
<accession>A0ABD2Q7A0</accession>
<sequence>MADKKRAKGNFYFRRDEFPFASNCYDKALSLLTTNPNGEDSPEKRDLVIKLLNNLAATQLRLSAYDSAIKSCDELLSFEPTNHKALYRKAKAHLSLGDTCEAIKLLDHVLKLVPSSQLAKSELERATRAIQQERKQFAKAASKWFPLAPHLRKETRAKRSFLSRNAWKLASLLTLFLSMLTVYLFATSTVDSANESYQTQPAAPAQ</sequence>
<keyword evidence="3" id="KW-1133">Transmembrane helix</keyword>
<dbReference type="Proteomes" id="UP001626550">
    <property type="component" value="Unassembled WGS sequence"/>
</dbReference>
<reference evidence="4 5" key="1">
    <citation type="submission" date="2024-11" db="EMBL/GenBank/DDBJ databases">
        <title>Adaptive evolution of stress response genes in parasites aligns with host niche diversity.</title>
        <authorList>
            <person name="Hahn C."/>
            <person name="Resl P."/>
        </authorList>
    </citation>
    <scope>NUCLEOTIDE SEQUENCE [LARGE SCALE GENOMIC DNA]</scope>
    <source>
        <strain evidence="4">EGGRZ-B1_66</strain>
        <tissue evidence="4">Body</tissue>
    </source>
</reference>
<dbReference type="PANTHER" id="PTHR46512">
    <property type="entry name" value="PEPTIDYLPROLYL ISOMERASE"/>
    <property type="match status" value="1"/>
</dbReference>
<evidence type="ECO:0000256" key="3">
    <source>
        <dbReference type="SAM" id="Phobius"/>
    </source>
</evidence>
<feature type="repeat" description="TPR" evidence="1">
    <location>
        <begin position="83"/>
        <end position="116"/>
    </location>
</feature>
<dbReference type="GO" id="GO:0016853">
    <property type="term" value="F:isomerase activity"/>
    <property type="evidence" value="ECO:0007669"/>
    <property type="project" value="UniProtKB-KW"/>
</dbReference>
<feature type="coiled-coil region" evidence="2">
    <location>
        <begin position="116"/>
        <end position="143"/>
    </location>
</feature>
<evidence type="ECO:0000313" key="4">
    <source>
        <dbReference type="EMBL" id="KAL3315443.1"/>
    </source>
</evidence>
<dbReference type="PROSITE" id="PS50005">
    <property type="entry name" value="TPR"/>
    <property type="match status" value="1"/>
</dbReference>
<keyword evidence="3" id="KW-0812">Transmembrane</keyword>
<proteinExistence type="predicted"/>
<name>A0ABD2Q7A0_9PLAT</name>